<keyword evidence="1" id="KW-0479">Metal-binding</keyword>
<gene>
    <name evidence="4" type="ORF">SEMRO_1522_G279530.1</name>
</gene>
<evidence type="ECO:0000256" key="2">
    <source>
        <dbReference type="SAM" id="MobiDB-lite"/>
    </source>
</evidence>
<organism evidence="4 5">
    <name type="scientific">Seminavis robusta</name>
    <dbReference type="NCBI Taxonomy" id="568900"/>
    <lineage>
        <taxon>Eukaryota</taxon>
        <taxon>Sar</taxon>
        <taxon>Stramenopiles</taxon>
        <taxon>Ochrophyta</taxon>
        <taxon>Bacillariophyta</taxon>
        <taxon>Bacillariophyceae</taxon>
        <taxon>Bacillariophycidae</taxon>
        <taxon>Naviculales</taxon>
        <taxon>Naviculaceae</taxon>
        <taxon>Seminavis</taxon>
    </lineage>
</organism>
<dbReference type="InterPro" id="IPR036875">
    <property type="entry name" value="Znf_CCHC_sf"/>
</dbReference>
<protein>
    <recommendedName>
        <fullName evidence="3">CCHC-type domain-containing protein</fullName>
    </recommendedName>
</protein>
<dbReference type="Proteomes" id="UP001153069">
    <property type="component" value="Unassembled WGS sequence"/>
</dbReference>
<dbReference type="PROSITE" id="PS50158">
    <property type="entry name" value="ZF_CCHC"/>
    <property type="match status" value="1"/>
</dbReference>
<feature type="region of interest" description="Disordered" evidence="2">
    <location>
        <begin position="148"/>
        <end position="182"/>
    </location>
</feature>
<evidence type="ECO:0000256" key="1">
    <source>
        <dbReference type="PROSITE-ProRule" id="PRU00047"/>
    </source>
</evidence>
<dbReference type="EMBL" id="CAICTM010001520">
    <property type="protein sequence ID" value="CAB9524321.1"/>
    <property type="molecule type" value="Genomic_DNA"/>
</dbReference>
<evidence type="ECO:0000313" key="4">
    <source>
        <dbReference type="EMBL" id="CAB9524321.1"/>
    </source>
</evidence>
<keyword evidence="1" id="KW-0862">Zinc</keyword>
<feature type="region of interest" description="Disordered" evidence="2">
    <location>
        <begin position="20"/>
        <end position="42"/>
    </location>
</feature>
<reference evidence="4" key="1">
    <citation type="submission" date="2020-06" db="EMBL/GenBank/DDBJ databases">
        <authorList>
            <consortium name="Plant Systems Biology data submission"/>
        </authorList>
    </citation>
    <scope>NUCLEOTIDE SEQUENCE</scope>
    <source>
        <strain evidence="4">D6</strain>
    </source>
</reference>
<evidence type="ECO:0000259" key="3">
    <source>
        <dbReference type="PROSITE" id="PS50158"/>
    </source>
</evidence>
<dbReference type="SMART" id="SM00343">
    <property type="entry name" value="ZnF_C2HC"/>
    <property type="match status" value="1"/>
</dbReference>
<evidence type="ECO:0000313" key="5">
    <source>
        <dbReference type="Proteomes" id="UP001153069"/>
    </source>
</evidence>
<name>A0A9N8HSH2_9STRA</name>
<dbReference type="GO" id="GO:0003676">
    <property type="term" value="F:nucleic acid binding"/>
    <property type="evidence" value="ECO:0007669"/>
    <property type="project" value="InterPro"/>
</dbReference>
<dbReference type="GO" id="GO:0008270">
    <property type="term" value="F:zinc ion binding"/>
    <property type="evidence" value="ECO:0007669"/>
    <property type="project" value="UniProtKB-KW"/>
</dbReference>
<keyword evidence="5" id="KW-1185">Reference proteome</keyword>
<dbReference type="InterPro" id="IPR001878">
    <property type="entry name" value="Znf_CCHC"/>
</dbReference>
<proteinExistence type="predicted"/>
<dbReference type="Pfam" id="PF00098">
    <property type="entry name" value="zf-CCHC"/>
    <property type="match status" value="1"/>
</dbReference>
<dbReference type="OrthoDB" id="1929566at2759"/>
<comment type="caution">
    <text evidence="4">The sequence shown here is derived from an EMBL/GenBank/DDBJ whole genome shotgun (WGS) entry which is preliminary data.</text>
</comment>
<sequence length="182" mass="20559">MADYCGEYISEEIFTLVKKKKETTWDDPDDPGKDATQGQREKYKMELSEAKENRKTYKMGKNGQKFVREMEMVVVHAYPSVVKEWPEDVPSMIAWITNFRGESNDNKKQMQDALSSGVSATSFYQNARCGGRGECFYCKKPGHIKKDCPKWKKPSSSARLLATATMPQAPHRLAPAPAPGVQ</sequence>
<dbReference type="AlphaFoldDB" id="A0A9N8HSH2"/>
<feature type="domain" description="CCHC-type" evidence="3">
    <location>
        <begin position="135"/>
        <end position="150"/>
    </location>
</feature>
<dbReference type="SUPFAM" id="SSF57756">
    <property type="entry name" value="Retrovirus zinc finger-like domains"/>
    <property type="match status" value="1"/>
</dbReference>
<accession>A0A9N8HSH2</accession>
<keyword evidence="1" id="KW-0863">Zinc-finger</keyword>
<dbReference type="Gene3D" id="4.10.60.10">
    <property type="entry name" value="Zinc finger, CCHC-type"/>
    <property type="match status" value="1"/>
</dbReference>